<accession>A0AAD3XGW1</accession>
<evidence type="ECO:0000313" key="2">
    <source>
        <dbReference type="Proteomes" id="UP001279734"/>
    </source>
</evidence>
<keyword evidence="2" id="KW-1185">Reference proteome</keyword>
<evidence type="ECO:0000313" key="1">
    <source>
        <dbReference type="EMBL" id="GMH04048.1"/>
    </source>
</evidence>
<organism evidence="1 2">
    <name type="scientific">Nepenthes gracilis</name>
    <name type="common">Slender pitcher plant</name>
    <dbReference type="NCBI Taxonomy" id="150966"/>
    <lineage>
        <taxon>Eukaryota</taxon>
        <taxon>Viridiplantae</taxon>
        <taxon>Streptophyta</taxon>
        <taxon>Embryophyta</taxon>
        <taxon>Tracheophyta</taxon>
        <taxon>Spermatophyta</taxon>
        <taxon>Magnoliopsida</taxon>
        <taxon>eudicotyledons</taxon>
        <taxon>Gunneridae</taxon>
        <taxon>Pentapetalae</taxon>
        <taxon>Caryophyllales</taxon>
        <taxon>Nepenthaceae</taxon>
        <taxon>Nepenthes</taxon>
    </lineage>
</organism>
<proteinExistence type="predicted"/>
<reference evidence="1" key="1">
    <citation type="submission" date="2023-05" db="EMBL/GenBank/DDBJ databases">
        <title>Nepenthes gracilis genome sequencing.</title>
        <authorList>
            <person name="Fukushima K."/>
        </authorList>
    </citation>
    <scope>NUCLEOTIDE SEQUENCE</scope>
    <source>
        <strain evidence="1">SING2019-196</strain>
    </source>
</reference>
<protein>
    <submittedName>
        <fullName evidence="1">Uncharacterized protein</fullName>
    </submittedName>
</protein>
<sequence length="82" mass="9249">MAFCARFNLLFGCNFRRNISSCIVQLKSDLHFVLAFIYSVSDNANGQIAVLPLPWASESPRSFSEDVIYLPDIRHAEIEGLL</sequence>
<comment type="caution">
    <text evidence="1">The sequence shown here is derived from an EMBL/GenBank/DDBJ whole genome shotgun (WGS) entry which is preliminary data.</text>
</comment>
<dbReference type="Proteomes" id="UP001279734">
    <property type="component" value="Unassembled WGS sequence"/>
</dbReference>
<dbReference type="AlphaFoldDB" id="A0AAD3XGW1"/>
<name>A0AAD3XGW1_NEPGR</name>
<gene>
    <name evidence="1" type="ORF">Nepgr_005887</name>
</gene>
<dbReference type="EMBL" id="BSYO01000004">
    <property type="protein sequence ID" value="GMH04048.1"/>
    <property type="molecule type" value="Genomic_DNA"/>
</dbReference>